<dbReference type="Proteomes" id="UP000034051">
    <property type="component" value="Unassembled WGS sequence"/>
</dbReference>
<reference evidence="1 2" key="1">
    <citation type="journal article" date="2015" name="Nature">
        <title>rRNA introns, odd ribosomes, and small enigmatic genomes across a large radiation of phyla.</title>
        <authorList>
            <person name="Brown C.T."/>
            <person name="Hug L.A."/>
            <person name="Thomas B.C."/>
            <person name="Sharon I."/>
            <person name="Castelle C.J."/>
            <person name="Singh A."/>
            <person name="Wilkins M.J."/>
            <person name="Williams K.H."/>
            <person name="Banfield J.F."/>
        </authorList>
    </citation>
    <scope>NUCLEOTIDE SEQUENCE [LARGE SCALE GENOMIC DNA]</scope>
</reference>
<accession>A0A0G1H8J7</accession>
<gene>
    <name evidence="1" type="ORF">UW32_C0001G0283</name>
</gene>
<dbReference type="EMBL" id="LCHW01000001">
    <property type="protein sequence ID" value="KKT43691.1"/>
    <property type="molecule type" value="Genomic_DNA"/>
</dbReference>
<evidence type="ECO:0000313" key="1">
    <source>
        <dbReference type="EMBL" id="KKT43691.1"/>
    </source>
</evidence>
<protein>
    <submittedName>
        <fullName evidence="1">Uncharacterized protein</fullName>
    </submittedName>
</protein>
<dbReference type="AlphaFoldDB" id="A0A0G1H8J7"/>
<organism evidence="1 2">
    <name type="scientific">Candidatus Wolfebacteria bacterium GW2011_GWE2_44_13</name>
    <dbReference type="NCBI Taxonomy" id="1619017"/>
    <lineage>
        <taxon>Bacteria</taxon>
        <taxon>Candidatus Wolfeibacteriota</taxon>
    </lineage>
</organism>
<comment type="caution">
    <text evidence="1">The sequence shown here is derived from an EMBL/GenBank/DDBJ whole genome shotgun (WGS) entry which is preliminary data.</text>
</comment>
<evidence type="ECO:0000313" key="2">
    <source>
        <dbReference type="Proteomes" id="UP000034051"/>
    </source>
</evidence>
<name>A0A0G1H8J7_9BACT</name>
<proteinExistence type="predicted"/>
<sequence>MTESGSGNAIVVWKLIEKVEAAEVNRANALLLLREAVDCRRFYIPTKKEDAVLLGGRKKAFPVGTLQYEGVSYVPLCDGHWQKQLEAKLRAFLSLVKADDYQKSMDEIDALLRMGNKSLFLLRSGRLGVYAVYLPKKERADGVQLFPGAALLSVEEKKVFGDGVITVIKVISGAGKLAWLNLFAGQWISLGSFVRDKSDDNLSDEALEFSNRLIGALRVAYKVQRRGQ</sequence>